<name>A0ABD3FQW5_9STRA</name>
<sequence>MPSTLNEVHGQQCRLLLQLQFSAISTSLSSKLQWDRYLTENPKKERDGDKRKSDDGAKGPLSESPRLEFKTRTYSSDLPLVVVEQLLPGASKVTEVLTFRFHSDFCWRSSARCDFAIFKVPVPSTDIQLLPLKTSNVVHPTMSVHVFGFPRVLEEKKFDHYYAITPAQITDLGVSQMALSSLSAPGLSGSAIMCTKTGVAVGYLGGGFGGSPGNKQNRSYGFSFSEMSAELLLPDAEDEIK</sequence>
<feature type="compositionally biased region" description="Basic and acidic residues" evidence="1">
    <location>
        <begin position="39"/>
        <end position="57"/>
    </location>
</feature>
<dbReference type="AlphaFoldDB" id="A0ABD3FQW5"/>
<evidence type="ECO:0000313" key="3">
    <source>
        <dbReference type="Proteomes" id="UP001632037"/>
    </source>
</evidence>
<dbReference type="InterPro" id="IPR009003">
    <property type="entry name" value="Peptidase_S1_PA"/>
</dbReference>
<organism evidence="2 3">
    <name type="scientific">Phytophthora oleae</name>
    <dbReference type="NCBI Taxonomy" id="2107226"/>
    <lineage>
        <taxon>Eukaryota</taxon>
        <taxon>Sar</taxon>
        <taxon>Stramenopiles</taxon>
        <taxon>Oomycota</taxon>
        <taxon>Peronosporomycetes</taxon>
        <taxon>Peronosporales</taxon>
        <taxon>Peronosporaceae</taxon>
        <taxon>Phytophthora</taxon>
    </lineage>
</organism>
<proteinExistence type="predicted"/>
<gene>
    <name evidence="2" type="ORF">V7S43_006133</name>
</gene>
<dbReference type="SUPFAM" id="SSF50494">
    <property type="entry name" value="Trypsin-like serine proteases"/>
    <property type="match status" value="1"/>
</dbReference>
<reference evidence="2 3" key="1">
    <citation type="submission" date="2024-09" db="EMBL/GenBank/DDBJ databases">
        <title>Genome sequencing and assembly of Phytophthora oleae, isolate VK10A, causative agent of rot of olive drupes.</title>
        <authorList>
            <person name="Conti Taguali S."/>
            <person name="Riolo M."/>
            <person name="La Spada F."/>
            <person name="Cacciola S.O."/>
            <person name="Dionisio G."/>
        </authorList>
    </citation>
    <scope>NUCLEOTIDE SEQUENCE [LARGE SCALE GENOMIC DNA]</scope>
    <source>
        <strain evidence="2 3">VK10A</strain>
    </source>
</reference>
<protein>
    <submittedName>
        <fullName evidence="2">Uncharacterized protein</fullName>
    </submittedName>
</protein>
<accession>A0ABD3FQW5</accession>
<feature type="region of interest" description="Disordered" evidence="1">
    <location>
        <begin position="39"/>
        <end position="64"/>
    </location>
</feature>
<evidence type="ECO:0000313" key="2">
    <source>
        <dbReference type="EMBL" id="KAL3668841.1"/>
    </source>
</evidence>
<keyword evidence="3" id="KW-1185">Reference proteome</keyword>
<dbReference type="Proteomes" id="UP001632037">
    <property type="component" value="Unassembled WGS sequence"/>
</dbReference>
<dbReference type="EMBL" id="JBIMZQ010000010">
    <property type="protein sequence ID" value="KAL3668841.1"/>
    <property type="molecule type" value="Genomic_DNA"/>
</dbReference>
<comment type="caution">
    <text evidence="2">The sequence shown here is derived from an EMBL/GenBank/DDBJ whole genome shotgun (WGS) entry which is preliminary data.</text>
</comment>
<evidence type="ECO:0000256" key="1">
    <source>
        <dbReference type="SAM" id="MobiDB-lite"/>
    </source>
</evidence>